<keyword evidence="2" id="KW-1185">Reference proteome</keyword>
<proteinExistence type="predicted"/>
<sequence length="180" mass="18780">MSTTASTATATSTLACKNLYDTPNKDATCGLSYSKKHIQIMKECCGDAQIVSYFDNCGLYCVALGQTTDKLQKCMWDQGAAWEAPFCSNTSGTSLTADPKIPATAKATVISNNKDDDDDDDDGDDKDKDSNSSSTKSASSADSTNTDNAAPTVAPPSMSKMGLAIGALLLSSLTLGAFQI</sequence>
<name>A0ACD3ZPL1_FUSSC</name>
<evidence type="ECO:0000313" key="1">
    <source>
        <dbReference type="EMBL" id="UPL03058.1"/>
    </source>
</evidence>
<protein>
    <submittedName>
        <fullName evidence="1">Uncharacterized protein</fullName>
    </submittedName>
</protein>
<dbReference type="Proteomes" id="UP000830768">
    <property type="component" value="Chromosome 12"/>
</dbReference>
<evidence type="ECO:0000313" key="2">
    <source>
        <dbReference type="Proteomes" id="UP000830768"/>
    </source>
</evidence>
<gene>
    <name evidence="1" type="ORF">LCI18_013992</name>
</gene>
<organism evidence="1 2">
    <name type="scientific">Fusarium solani subsp. cucurbitae</name>
    <name type="common">Neocosmosporum cucurbitae</name>
    <dbReference type="NCBI Taxonomy" id="2747967"/>
    <lineage>
        <taxon>Eukaryota</taxon>
        <taxon>Fungi</taxon>
        <taxon>Dikarya</taxon>
        <taxon>Ascomycota</taxon>
        <taxon>Pezizomycotina</taxon>
        <taxon>Sordariomycetes</taxon>
        <taxon>Hypocreomycetidae</taxon>
        <taxon>Hypocreales</taxon>
        <taxon>Nectriaceae</taxon>
        <taxon>Fusarium</taxon>
        <taxon>Fusarium solani species complex</taxon>
    </lineage>
</organism>
<accession>A0ACD3ZPL1</accession>
<reference evidence="1" key="1">
    <citation type="submission" date="2021-11" db="EMBL/GenBank/DDBJ databases">
        <title>Fusarium solani-melongenae Genome sequencing and assembly.</title>
        <authorList>
            <person name="Xie S."/>
            <person name="Huang L."/>
            <person name="Zhang X."/>
        </authorList>
    </citation>
    <scope>NUCLEOTIDE SEQUENCE</scope>
    <source>
        <strain evidence="1">CRI 24-3</strain>
    </source>
</reference>
<dbReference type="EMBL" id="CP090040">
    <property type="protein sequence ID" value="UPL03058.1"/>
    <property type="molecule type" value="Genomic_DNA"/>
</dbReference>